<reference evidence="2 3" key="1">
    <citation type="submission" date="2020-04" db="EMBL/GenBank/DDBJ databases">
        <title>Usitatibacter rugosus gen. nov., sp. nov. and Usitatibacter palustris sp. nov., novel members of Usitatibacteraceae fam. nov. within the order Nitrosomonadales isolated from soil.</title>
        <authorList>
            <person name="Huber K.J."/>
            <person name="Neumann-Schaal M."/>
            <person name="Geppert A."/>
            <person name="Luckner M."/>
            <person name="Wanner G."/>
            <person name="Overmann J."/>
        </authorList>
    </citation>
    <scope>NUCLEOTIDE SEQUENCE [LARGE SCALE GENOMIC DNA]</scope>
    <source>
        <strain evidence="2 3">0125_3</strain>
    </source>
</reference>
<dbReference type="EMBL" id="CP053069">
    <property type="protein sequence ID" value="QJR11597.1"/>
    <property type="molecule type" value="Genomic_DNA"/>
</dbReference>
<protein>
    <recommendedName>
        <fullName evidence="4">DUF3306 domain-containing protein</fullName>
    </recommendedName>
</protein>
<gene>
    <name evidence="2" type="ORF">DSM104443_02676</name>
</gene>
<dbReference type="AlphaFoldDB" id="A0A6M4H167"/>
<evidence type="ECO:0000256" key="1">
    <source>
        <dbReference type="SAM" id="MobiDB-lite"/>
    </source>
</evidence>
<feature type="compositionally biased region" description="Low complexity" evidence="1">
    <location>
        <begin position="30"/>
        <end position="45"/>
    </location>
</feature>
<evidence type="ECO:0000313" key="2">
    <source>
        <dbReference type="EMBL" id="QJR11597.1"/>
    </source>
</evidence>
<dbReference type="Proteomes" id="UP000501534">
    <property type="component" value="Chromosome"/>
</dbReference>
<accession>A0A6M4H167</accession>
<dbReference type="InterPro" id="IPR021735">
    <property type="entry name" value="DUF3306"/>
</dbReference>
<keyword evidence="3" id="KW-1185">Reference proteome</keyword>
<dbReference type="KEGG" id="uru:DSM104443_02676"/>
<evidence type="ECO:0000313" key="3">
    <source>
        <dbReference type="Proteomes" id="UP000501534"/>
    </source>
</evidence>
<dbReference type="RefSeq" id="WP_171093064.1">
    <property type="nucleotide sequence ID" value="NZ_CP053069.1"/>
</dbReference>
<evidence type="ECO:0008006" key="4">
    <source>
        <dbReference type="Google" id="ProtNLM"/>
    </source>
</evidence>
<proteinExistence type="predicted"/>
<feature type="compositionally biased region" description="Basic and acidic residues" evidence="1">
    <location>
        <begin position="120"/>
        <end position="135"/>
    </location>
</feature>
<feature type="region of interest" description="Disordered" evidence="1">
    <location>
        <begin position="119"/>
        <end position="179"/>
    </location>
</feature>
<name>A0A6M4H167_9PROT</name>
<sequence>MTDEPFLSRWSRRKKESRSGAEPPPPAAPAPAEAVVTAPPAAAAEPLPPVESLTPESDFTGFMKPEVDEGLKRRALKTLFQDPHFNVMDGLDVYIDDYSKPDPLPEGWLAKMNQVARLGDYQEPKPEAAGERDPDPTSTPAAELEKPEKPSPEQGLEGDSGGYESDTRSAGTPPPPVSQ</sequence>
<organism evidence="2 3">
    <name type="scientific">Usitatibacter rugosus</name>
    <dbReference type="NCBI Taxonomy" id="2732067"/>
    <lineage>
        <taxon>Bacteria</taxon>
        <taxon>Pseudomonadati</taxon>
        <taxon>Pseudomonadota</taxon>
        <taxon>Betaproteobacteria</taxon>
        <taxon>Nitrosomonadales</taxon>
        <taxon>Usitatibacteraceae</taxon>
        <taxon>Usitatibacter</taxon>
    </lineage>
</organism>
<dbReference type="Pfam" id="PF11748">
    <property type="entry name" value="DUF3306"/>
    <property type="match status" value="1"/>
</dbReference>
<feature type="region of interest" description="Disordered" evidence="1">
    <location>
        <begin position="1"/>
        <end position="65"/>
    </location>
</feature>